<evidence type="ECO:0000313" key="8">
    <source>
        <dbReference type="Proteomes" id="UP001652626"/>
    </source>
</evidence>
<sequence length="533" mass="59699">MNMEELKMEKGEVLILNSDAEKFIKKDSTIIKLLRSCCLIPQRYVFAIVGLIGICNAFTMRVTLNMAITQMVKHKYNGRENLDPDACPSDGISNNTTVVTNPYAIFEWDEMTQGLLLSGFYYGYATTQVLGGYLAQKFGGKWVLGFGLLSTALFTFLTPIVTRMGGSTWLFILRIVEGMGEGPTMPGLSYMMARWIPPHERAFISAIIFGGGQIGNIFGSSMSGLLLANGRDWAYVFYFFGGFGIFWFILWSFLCYSEPNTHPFISKKELDYLNETVTRAKNINKRDPVPWKAIIRSPPAWVLLVANVGHDWGLYTIVSDLPKYTHDVLKFNIATTGILTGLPFMAMTICASIFGIICDFSIRKKWHSVKTARRIYTTIAATGPAICIILASYSGCDRNAAIIYFIMSMGLMGAYYSGMKVNTLDMAPNYSGSLTSFINTASTFAGMITPYLIGLLTPDSTLIQWRIAFWVCFVMLVGTNIVYCIWMEVDQIWWDDVRQFGYPPGWKHGSLTSDEASNSQDVELIKKQPKEIS</sequence>
<dbReference type="PANTHER" id="PTHR11662:SF415">
    <property type="entry name" value="AT30085P-RELATED"/>
    <property type="match status" value="1"/>
</dbReference>
<protein>
    <submittedName>
        <fullName evidence="9">Inorganic phosphate cotransporter</fullName>
    </submittedName>
</protein>
<name>A0A8B8HUC5_VANTA</name>
<feature type="domain" description="Major facilitator superfamily (MFS) profile" evidence="7">
    <location>
        <begin position="45"/>
        <end position="490"/>
    </location>
</feature>
<evidence type="ECO:0000256" key="1">
    <source>
        <dbReference type="ARBA" id="ARBA00004141"/>
    </source>
</evidence>
<organism evidence="8 9">
    <name type="scientific">Vanessa tameamea</name>
    <name type="common">Kamehameha butterfly</name>
    <dbReference type="NCBI Taxonomy" id="334116"/>
    <lineage>
        <taxon>Eukaryota</taxon>
        <taxon>Metazoa</taxon>
        <taxon>Ecdysozoa</taxon>
        <taxon>Arthropoda</taxon>
        <taxon>Hexapoda</taxon>
        <taxon>Insecta</taxon>
        <taxon>Pterygota</taxon>
        <taxon>Neoptera</taxon>
        <taxon>Endopterygota</taxon>
        <taxon>Lepidoptera</taxon>
        <taxon>Glossata</taxon>
        <taxon>Ditrysia</taxon>
        <taxon>Papilionoidea</taxon>
        <taxon>Nymphalidae</taxon>
        <taxon>Nymphalinae</taxon>
        <taxon>Vanessa</taxon>
    </lineage>
</organism>
<dbReference type="OrthoDB" id="2985014at2759"/>
<evidence type="ECO:0000256" key="6">
    <source>
        <dbReference type="SAM" id="Phobius"/>
    </source>
</evidence>
<dbReference type="InterPro" id="IPR020846">
    <property type="entry name" value="MFS_dom"/>
</dbReference>
<comment type="subcellular location">
    <subcellularLocation>
        <location evidence="1">Membrane</location>
        <topology evidence="1">Multi-pass membrane protein</topology>
    </subcellularLocation>
</comment>
<feature type="transmembrane region" description="Helical" evidence="6">
    <location>
        <begin position="115"/>
        <end position="135"/>
    </location>
</feature>
<dbReference type="Proteomes" id="UP001652626">
    <property type="component" value="Chromosome 9"/>
</dbReference>
<keyword evidence="2 6" id="KW-0812">Transmembrane</keyword>
<evidence type="ECO:0000259" key="7">
    <source>
        <dbReference type="PROSITE" id="PS50850"/>
    </source>
</evidence>
<keyword evidence="4 6" id="KW-0472">Membrane</keyword>
<feature type="transmembrane region" description="Helical" evidence="6">
    <location>
        <begin position="430"/>
        <end position="453"/>
    </location>
</feature>
<dbReference type="SUPFAM" id="SSF103473">
    <property type="entry name" value="MFS general substrate transporter"/>
    <property type="match status" value="1"/>
</dbReference>
<feature type="transmembrane region" description="Helical" evidence="6">
    <location>
        <begin position="338"/>
        <end position="362"/>
    </location>
</feature>
<dbReference type="InterPro" id="IPR050382">
    <property type="entry name" value="MFS_Na/Anion_cotransporter"/>
</dbReference>
<feature type="compositionally biased region" description="Polar residues" evidence="5">
    <location>
        <begin position="511"/>
        <end position="521"/>
    </location>
</feature>
<feature type="transmembrane region" description="Helical" evidence="6">
    <location>
        <begin position="374"/>
        <end position="395"/>
    </location>
</feature>
<evidence type="ECO:0000256" key="2">
    <source>
        <dbReference type="ARBA" id="ARBA00022692"/>
    </source>
</evidence>
<keyword evidence="3 6" id="KW-1133">Transmembrane helix</keyword>
<evidence type="ECO:0000313" key="9">
    <source>
        <dbReference type="RefSeq" id="XP_026488454.2"/>
    </source>
</evidence>
<proteinExistence type="predicted"/>
<feature type="transmembrane region" description="Helical" evidence="6">
    <location>
        <begin position="142"/>
        <end position="161"/>
    </location>
</feature>
<feature type="transmembrane region" description="Helical" evidence="6">
    <location>
        <begin position="401"/>
        <end position="418"/>
    </location>
</feature>
<gene>
    <name evidence="9" type="primary">LOC113395107</name>
</gene>
<accession>A0A8B8HUC5</accession>
<feature type="compositionally biased region" description="Basic and acidic residues" evidence="5">
    <location>
        <begin position="523"/>
        <end position="533"/>
    </location>
</feature>
<dbReference type="GO" id="GO:0015293">
    <property type="term" value="F:symporter activity"/>
    <property type="evidence" value="ECO:0007669"/>
    <property type="project" value="UniProtKB-KW"/>
</dbReference>
<keyword evidence="8" id="KW-1185">Reference proteome</keyword>
<evidence type="ECO:0000256" key="4">
    <source>
        <dbReference type="ARBA" id="ARBA00023136"/>
    </source>
</evidence>
<feature type="transmembrane region" description="Helical" evidence="6">
    <location>
        <begin position="465"/>
        <end position="486"/>
    </location>
</feature>
<dbReference type="PROSITE" id="PS50850">
    <property type="entry name" value="MFS"/>
    <property type="match status" value="1"/>
</dbReference>
<dbReference type="InterPro" id="IPR011701">
    <property type="entry name" value="MFS"/>
</dbReference>
<dbReference type="GO" id="GO:0016020">
    <property type="term" value="C:membrane"/>
    <property type="evidence" value="ECO:0007669"/>
    <property type="project" value="UniProtKB-SubCell"/>
</dbReference>
<dbReference type="GO" id="GO:0006820">
    <property type="term" value="P:monoatomic anion transport"/>
    <property type="evidence" value="ECO:0007669"/>
    <property type="project" value="TreeGrafter"/>
</dbReference>
<dbReference type="Gene3D" id="1.20.1250.20">
    <property type="entry name" value="MFS general substrate transporter like domains"/>
    <property type="match status" value="2"/>
</dbReference>
<dbReference type="GeneID" id="113395107"/>
<dbReference type="RefSeq" id="XP_026488454.2">
    <property type="nucleotide sequence ID" value="XM_026632669.2"/>
</dbReference>
<feature type="transmembrane region" description="Helical" evidence="6">
    <location>
        <begin position="235"/>
        <end position="254"/>
    </location>
</feature>
<evidence type="ECO:0000256" key="3">
    <source>
        <dbReference type="ARBA" id="ARBA00022989"/>
    </source>
</evidence>
<feature type="transmembrane region" description="Helical" evidence="6">
    <location>
        <begin position="202"/>
        <end position="228"/>
    </location>
</feature>
<reference evidence="9" key="1">
    <citation type="submission" date="2025-08" db="UniProtKB">
        <authorList>
            <consortium name="RefSeq"/>
        </authorList>
    </citation>
    <scope>IDENTIFICATION</scope>
    <source>
        <tissue evidence="9">Whole body</tissue>
    </source>
</reference>
<dbReference type="Pfam" id="PF07690">
    <property type="entry name" value="MFS_1"/>
    <property type="match status" value="1"/>
</dbReference>
<dbReference type="PANTHER" id="PTHR11662">
    <property type="entry name" value="SOLUTE CARRIER FAMILY 17"/>
    <property type="match status" value="1"/>
</dbReference>
<dbReference type="AlphaFoldDB" id="A0A8B8HUC5"/>
<feature type="region of interest" description="Disordered" evidence="5">
    <location>
        <begin position="511"/>
        <end position="533"/>
    </location>
</feature>
<dbReference type="InterPro" id="IPR036259">
    <property type="entry name" value="MFS_trans_sf"/>
</dbReference>
<dbReference type="OMA" id="WIPTHER"/>
<feature type="transmembrane region" description="Helical" evidence="6">
    <location>
        <begin position="44"/>
        <end position="64"/>
    </location>
</feature>
<evidence type="ECO:0000256" key="5">
    <source>
        <dbReference type="SAM" id="MobiDB-lite"/>
    </source>
</evidence>